<dbReference type="RefSeq" id="WP_171779333.1">
    <property type="nucleotide sequence ID" value="NZ_CP045276.1"/>
</dbReference>
<evidence type="ECO:0000313" key="2">
    <source>
        <dbReference type="Proteomes" id="UP000501076"/>
    </source>
</evidence>
<gene>
    <name evidence="1" type="ORF">FDZ14_35275</name>
</gene>
<evidence type="ECO:0000313" key="1">
    <source>
        <dbReference type="EMBL" id="QJX81366.1"/>
    </source>
</evidence>
<organism evidence="1 2">
    <name type="scientific">Priestia megaterium</name>
    <name type="common">Bacillus megaterium</name>
    <dbReference type="NCBI Taxonomy" id="1404"/>
    <lineage>
        <taxon>Bacteria</taxon>
        <taxon>Bacillati</taxon>
        <taxon>Bacillota</taxon>
        <taxon>Bacilli</taxon>
        <taxon>Bacillales</taxon>
        <taxon>Bacillaceae</taxon>
        <taxon>Priestia</taxon>
    </lineage>
</organism>
<dbReference type="AlphaFoldDB" id="A0A6M6E7A8"/>
<name>A0A6M6E7A8_PRIMG</name>
<proteinExistence type="predicted"/>
<dbReference type="Proteomes" id="UP000501076">
    <property type="component" value="Plasmid pFDU301D"/>
</dbReference>
<keyword evidence="1" id="KW-0614">Plasmid</keyword>
<protein>
    <submittedName>
        <fullName evidence="1">Uncharacterized protein</fullName>
    </submittedName>
</protein>
<geneLocation type="plasmid" evidence="2">
    <name>pfdu301d</name>
</geneLocation>
<accession>A0A6M6E7A8</accession>
<dbReference type="EMBL" id="CP045276">
    <property type="protein sequence ID" value="QJX81366.1"/>
    <property type="molecule type" value="Genomic_DNA"/>
</dbReference>
<sequence>MQKHSHKVGWCSLCDQGWIEIWKDVKTKELFVACDECESRWEHPLDTVKSSIATTIFDEDIEILEPTEEEIVLKGWKKYILDSY</sequence>
<reference evidence="1 2" key="1">
    <citation type="submission" date="2019-10" db="EMBL/GenBank/DDBJ databases">
        <title>Complete genome sequences for adaption low water activity.</title>
        <authorList>
            <person name="Zhao L."/>
            <person name="Zhong J."/>
        </authorList>
    </citation>
    <scope>NUCLEOTIDE SEQUENCE [LARGE SCALE GENOMIC DNA]</scope>
    <source>
        <strain evidence="1 2">FDU301</strain>
        <plasmid evidence="2">pfdu301d</plasmid>
    </source>
</reference>